<dbReference type="InterPro" id="IPR038670">
    <property type="entry name" value="HslJ-like_sf"/>
</dbReference>
<dbReference type="EMBL" id="JAUQSY010000009">
    <property type="protein sequence ID" value="MDO7876105.1"/>
    <property type="molecule type" value="Genomic_DNA"/>
</dbReference>
<comment type="caution">
    <text evidence="2">The sequence shown here is derived from an EMBL/GenBank/DDBJ whole genome shotgun (WGS) entry which is preliminary data.</text>
</comment>
<gene>
    <name evidence="2" type="ORF">Q5H93_15280</name>
</gene>
<dbReference type="Gene3D" id="2.40.128.270">
    <property type="match status" value="1"/>
</dbReference>
<dbReference type="PANTHER" id="PTHR35535">
    <property type="entry name" value="HEAT SHOCK PROTEIN HSLJ"/>
    <property type="match status" value="1"/>
</dbReference>
<dbReference type="Proteomes" id="UP001176429">
    <property type="component" value="Unassembled WGS sequence"/>
</dbReference>
<evidence type="ECO:0000313" key="2">
    <source>
        <dbReference type="EMBL" id="MDO7876105.1"/>
    </source>
</evidence>
<keyword evidence="3" id="KW-1185">Reference proteome</keyword>
<reference evidence="2" key="1">
    <citation type="submission" date="2023-07" db="EMBL/GenBank/DDBJ databases">
        <authorList>
            <person name="Kim M.K."/>
        </authorList>
    </citation>
    <scope>NUCLEOTIDE SEQUENCE</scope>
    <source>
        <strain evidence="2">ASUV-10-1</strain>
    </source>
</reference>
<feature type="domain" description="DUF306" evidence="1">
    <location>
        <begin position="31"/>
        <end position="135"/>
    </location>
</feature>
<dbReference type="InterPro" id="IPR005184">
    <property type="entry name" value="DUF306_Meta_HslJ"/>
</dbReference>
<evidence type="ECO:0000313" key="3">
    <source>
        <dbReference type="Proteomes" id="UP001176429"/>
    </source>
</evidence>
<organism evidence="2 3">
    <name type="scientific">Hymenobacter aranciens</name>
    <dbReference type="NCBI Taxonomy" id="3063996"/>
    <lineage>
        <taxon>Bacteria</taxon>
        <taxon>Pseudomonadati</taxon>
        <taxon>Bacteroidota</taxon>
        <taxon>Cytophagia</taxon>
        <taxon>Cytophagales</taxon>
        <taxon>Hymenobacteraceae</taxon>
        <taxon>Hymenobacter</taxon>
    </lineage>
</organism>
<name>A0ABT9BCW3_9BACT</name>
<proteinExistence type="predicted"/>
<protein>
    <submittedName>
        <fullName evidence="2">META domain-containing protein</fullName>
    </submittedName>
</protein>
<dbReference type="RefSeq" id="WP_305007457.1">
    <property type="nucleotide sequence ID" value="NZ_JAUQSY010000009.1"/>
</dbReference>
<dbReference type="PANTHER" id="PTHR35535:SF2">
    <property type="entry name" value="DUF306 DOMAIN-CONTAINING PROTEIN"/>
    <property type="match status" value="1"/>
</dbReference>
<dbReference type="InterPro" id="IPR053147">
    <property type="entry name" value="Hsp_HslJ-like"/>
</dbReference>
<accession>A0ABT9BCW3</accession>
<dbReference type="Pfam" id="PF03724">
    <property type="entry name" value="META"/>
    <property type="match status" value="1"/>
</dbReference>
<sequence>MRYFLLLALAATACQTKPTQEASTVPAWPAAPLRNTRWVPREIGSQPVSIPDNTQEPYLLLRPEGSAEGNAGCNRFRGEATAEGGDGLRFGALLTTRMACPALATETAFTKALEQTRHYRISGDTLRLYDASNGLLTRLEAVYLQ</sequence>
<evidence type="ECO:0000259" key="1">
    <source>
        <dbReference type="Pfam" id="PF03724"/>
    </source>
</evidence>